<dbReference type="SMART" id="SM00320">
    <property type="entry name" value="WD40"/>
    <property type="match status" value="9"/>
</dbReference>
<dbReference type="InterPro" id="IPR036322">
    <property type="entry name" value="WD40_repeat_dom_sf"/>
</dbReference>
<dbReference type="AlphaFoldDB" id="A0A4Z2C6M6"/>
<dbReference type="EMBL" id="SWLE01000005">
    <property type="protein sequence ID" value="TNM99823.1"/>
    <property type="molecule type" value="Genomic_DNA"/>
</dbReference>
<evidence type="ECO:0000313" key="2">
    <source>
        <dbReference type="EMBL" id="TNM99823.1"/>
    </source>
</evidence>
<sequence length="862" mass="94985">MVTEKLSLTCDGIPSHQQVACCQSYCGLPVHGKDMMIYNNVDTESKPLLLTGHHGQINAMTFGKGSRPVLLCSASSDYVIVWDIEHCQRRIQEGKISMSLSVCQNQSLTLFFAGKVATGTVIGTLLGEITHLSFCFSDERVAACSGTTIHVISYKNRSVISTLRGHLGPLTAAEFCPWNKDVLVTISEDRTFKNQNHPTPSQFNLLIQSASPLVSVLFREENRHLIVGSADGQVWCFSLHDDLKCHLVTKMDLEKLEKRYKGRSGSVSHQTGNAEQSAVGKVEISKPILKMASCFLCNDATDEQNRGNSWLCIGSTDGLYVIDLATSELQTAIYFADYPNLSITMAGLWALSGGSNNSVLTLVGSLFSPCVALLEFNLCDLGRIWICDDSLSVFASSPALPESPLNAEFTERKAIHPKKKAGPKDQPLVFHPKIKSSGYNQAPRRTLFVPKTNIGKKSSSKKANRNIDVFHRDPADTAAPSVPQVDVSTGNKPVCCLQYSGDGKQILCGLGDSSLLLYSCSLAGSPTVYSGHDKPVSSVSWSLNRRWWLSASEDSSLRVWTHSRAEPAIIMDNSNFSKPIKSAQFYYLDKFLLLASGPSLHLYLYNIDTSSDDIKRYKKRSVVKLAGSFESTSATNITAMSSINDFFSYVVLMGGSDRSIQVFDMNKGAVAAVLPDAHSRAVHCISHNKGSMFTTQAPELYNLFLTSAVTDGVKIWDLRTLRLCTRRYENHVNRVHPCSAAISACGRFIATGSEDNCAYVYDIRSSGYLHKLQNFSNPVLSVGFHPATTQGLLKAGPPLEVKQNHPATLYMEAVVSSGENWLRDADMFWYLKYQEYSQEYYSVQSVNIWDNVTPMDLGFDQC</sequence>
<dbReference type="SUPFAM" id="SSF50978">
    <property type="entry name" value="WD40 repeat-like"/>
    <property type="match status" value="1"/>
</dbReference>
<dbReference type="Proteomes" id="UP000516260">
    <property type="component" value="Chromosome 13"/>
</dbReference>
<reference evidence="2 3" key="1">
    <citation type="submission" date="2019-04" db="EMBL/GenBank/DDBJ databases">
        <title>The sequence and de novo assembly of Takifugu bimaculatus genome using PacBio and Hi-C technologies.</title>
        <authorList>
            <person name="Xu P."/>
            <person name="Liu B."/>
            <person name="Zhou Z."/>
        </authorList>
    </citation>
    <scope>NUCLEOTIDE SEQUENCE [LARGE SCALE GENOMIC DNA]</scope>
    <source>
        <strain evidence="2">TB-2018</strain>
        <tissue evidence="2">Muscle</tissue>
    </source>
</reference>
<dbReference type="PANTHER" id="PTHR44525">
    <property type="entry name" value="WD REPEAT-CONTAINING PROTEIN 27"/>
    <property type="match status" value="1"/>
</dbReference>
<dbReference type="InterPro" id="IPR015943">
    <property type="entry name" value="WD40/YVTN_repeat-like_dom_sf"/>
</dbReference>
<dbReference type="InterPro" id="IPR011047">
    <property type="entry name" value="Quinoprotein_ADH-like_sf"/>
</dbReference>
<proteinExistence type="predicted"/>
<accession>A0A4Z2C6M6</accession>
<keyword evidence="3" id="KW-1185">Reference proteome</keyword>
<protein>
    <submittedName>
        <fullName evidence="2">Uncharacterized protein</fullName>
    </submittedName>
</protein>
<gene>
    <name evidence="2" type="ORF">fugu_012856</name>
</gene>
<dbReference type="Gene3D" id="2.130.10.10">
    <property type="entry name" value="YVTN repeat-like/Quinoprotein amine dehydrogenase"/>
    <property type="match status" value="3"/>
</dbReference>
<dbReference type="SUPFAM" id="SSF50998">
    <property type="entry name" value="Quinoprotein alcohol dehydrogenase-like"/>
    <property type="match status" value="1"/>
</dbReference>
<dbReference type="InterPro" id="IPR042411">
    <property type="entry name" value="WDR27"/>
</dbReference>
<dbReference type="InterPro" id="IPR001680">
    <property type="entry name" value="WD40_rpt"/>
</dbReference>
<dbReference type="PANTHER" id="PTHR44525:SF1">
    <property type="entry name" value="WD REPEAT-CONTAINING PROTEIN 27"/>
    <property type="match status" value="1"/>
</dbReference>
<evidence type="ECO:0000313" key="3">
    <source>
        <dbReference type="Proteomes" id="UP000516260"/>
    </source>
</evidence>
<organism evidence="2 3">
    <name type="scientific">Takifugu bimaculatus</name>
    <dbReference type="NCBI Taxonomy" id="433685"/>
    <lineage>
        <taxon>Eukaryota</taxon>
        <taxon>Metazoa</taxon>
        <taxon>Chordata</taxon>
        <taxon>Craniata</taxon>
        <taxon>Vertebrata</taxon>
        <taxon>Euteleostomi</taxon>
        <taxon>Actinopterygii</taxon>
        <taxon>Neopterygii</taxon>
        <taxon>Teleostei</taxon>
        <taxon>Neoteleostei</taxon>
        <taxon>Acanthomorphata</taxon>
        <taxon>Eupercaria</taxon>
        <taxon>Tetraodontiformes</taxon>
        <taxon>Tetradontoidea</taxon>
        <taxon>Tetraodontidae</taxon>
        <taxon>Takifugu</taxon>
    </lineage>
</organism>
<name>A0A4Z2C6M6_9TELE</name>
<dbReference type="PROSITE" id="PS50082">
    <property type="entry name" value="WD_REPEATS_2"/>
    <property type="match status" value="1"/>
</dbReference>
<evidence type="ECO:0000256" key="1">
    <source>
        <dbReference type="PROSITE-ProRule" id="PRU00221"/>
    </source>
</evidence>
<comment type="caution">
    <text evidence="2">The sequence shown here is derived from an EMBL/GenBank/DDBJ whole genome shotgun (WGS) entry which is preliminary data.</text>
</comment>
<feature type="repeat" description="WD" evidence="1">
    <location>
        <begin position="529"/>
        <end position="560"/>
    </location>
</feature>
<dbReference type="Pfam" id="PF00400">
    <property type="entry name" value="WD40"/>
    <property type="match status" value="3"/>
</dbReference>
<keyword evidence="1" id="KW-0853">WD repeat</keyword>
<dbReference type="PROSITE" id="PS50294">
    <property type="entry name" value="WD_REPEATS_REGION"/>
    <property type="match status" value="1"/>
</dbReference>